<sequence length="844" mass="95187">MSIIRELAHDSVKTDQKSLIAVRVSIFIAVVLIGFFLIVFSINDYGQVAYLTETTGGHSAELFATSPEDVAELKIDHRVKRLALIQREELEDTSLKRPQMEIDYLDAPMYEYKCVELASGRYPQNSDELLVSELFLMENPGFKIGSGVTIAGRHFQICGTFKEYLFSFEGTYTSFGWMDSTKTQVSGPVDLCIWLENEKATYKQIPALVQKLGLDPVKLEKDGGLIYNTAYLQAKLIFPGGILKPTGDVAETMLFRGVALLCLILLFVLIINNAFSIWNERDLKQIGLLKSCGMSKSQVKRFVVEKALLLSLRPILLGIAASYLLTLLLFYLFEMTHTKYHIAYTPIEILKTPFAPLAGAVLPVLCLALLIVFLASLKTAKKSSELSVVNAIKNLDPERSLNLKDIRYTSNIECSLAKEYSSSYGKTYRGMSIALALACLIFSMALIVQSFNHLHERYNTYQSPYNINASFVTLENANPEMIAQLKQVNGISRLILYRAHMNLEFYESDNPDFLSHEKRKARARLKENKKPFAVPVNLYGIDDAEWNQFCEEHGLKSGSGEAKGSKEVFLLNRIAEDPGRPCLRSNHIPLAGEALKDIHLRREADSEAGLISLKIADRLTEVPFGIAPLPQRSISLFMPLSCFDSFCQDHGFDRPLEGKRYSISITANKDELDKITRITRQTVYEYIPKSDAMVSSSNDIKRLSQEESANTKILFIFIQSFLLFVGLSNAYNSFNSNLQARRRDFALLRSIGMQEQQLKKMLLYEGGFLLRKVLLIFSVLLVALVTLFAYRKKMLFAPWEIFTNLNFLLLFAFLGINAIGIFAAIYGGIRRALSQDIQESLREN</sequence>
<feature type="transmembrane region" description="Helical" evidence="7">
    <location>
        <begin position="253"/>
        <end position="275"/>
    </location>
</feature>
<feature type="transmembrane region" description="Helical" evidence="7">
    <location>
        <begin position="713"/>
        <end position="734"/>
    </location>
</feature>
<dbReference type="InterPro" id="IPR003838">
    <property type="entry name" value="ABC3_permease_C"/>
</dbReference>
<evidence type="ECO:0000256" key="3">
    <source>
        <dbReference type="ARBA" id="ARBA00022692"/>
    </source>
</evidence>
<keyword evidence="4 7" id="KW-1133">Transmembrane helix</keyword>
<evidence type="ECO:0000256" key="6">
    <source>
        <dbReference type="ARBA" id="ARBA00038076"/>
    </source>
</evidence>
<evidence type="ECO:0000256" key="5">
    <source>
        <dbReference type="ARBA" id="ARBA00023136"/>
    </source>
</evidence>
<dbReference type="Pfam" id="PF02687">
    <property type="entry name" value="FtsX"/>
    <property type="match status" value="2"/>
</dbReference>
<feature type="transmembrane region" description="Helical" evidence="7">
    <location>
        <begin position="20"/>
        <end position="42"/>
    </location>
</feature>
<feature type="transmembrane region" description="Helical" evidence="7">
    <location>
        <begin position="428"/>
        <end position="448"/>
    </location>
</feature>
<keyword evidence="2" id="KW-1003">Cell membrane</keyword>
<protein>
    <recommendedName>
        <fullName evidence="8">ABC3 transporter permease C-terminal domain-containing protein</fullName>
    </recommendedName>
</protein>
<dbReference type="OrthoDB" id="9766372at2"/>
<feature type="domain" description="ABC3 transporter permease C-terminal" evidence="8">
    <location>
        <begin position="258"/>
        <end position="383"/>
    </location>
</feature>
<dbReference type="EMBL" id="CDRZ01000239">
    <property type="protein sequence ID" value="CEO89223.1"/>
    <property type="molecule type" value="Genomic_DNA"/>
</dbReference>
<feature type="transmembrane region" description="Helical" evidence="7">
    <location>
        <begin position="315"/>
        <end position="333"/>
    </location>
</feature>
<evidence type="ECO:0000313" key="10">
    <source>
        <dbReference type="Proteomes" id="UP000046155"/>
    </source>
</evidence>
<organism evidence="9 10">
    <name type="scientific">Syntrophaceticus schinkii</name>
    <dbReference type="NCBI Taxonomy" id="499207"/>
    <lineage>
        <taxon>Bacteria</taxon>
        <taxon>Bacillati</taxon>
        <taxon>Bacillota</taxon>
        <taxon>Clostridia</taxon>
        <taxon>Thermoanaerobacterales</taxon>
        <taxon>Thermoanaerobacterales Family III. Incertae Sedis</taxon>
        <taxon>Syntrophaceticus</taxon>
    </lineage>
</organism>
<keyword evidence="3 7" id="KW-0812">Transmembrane</keyword>
<comment type="subcellular location">
    <subcellularLocation>
        <location evidence="1">Cell membrane</location>
        <topology evidence="1">Multi-pass membrane protein</topology>
    </subcellularLocation>
</comment>
<proteinExistence type="inferred from homology"/>
<reference evidence="10" key="1">
    <citation type="submission" date="2015-01" db="EMBL/GenBank/DDBJ databases">
        <authorList>
            <person name="Manzoor Shahid"/>
            <person name="Zubair Saima"/>
        </authorList>
    </citation>
    <scope>NUCLEOTIDE SEQUENCE [LARGE SCALE GENOMIC DNA]</scope>
    <source>
        <strain evidence="10">Sp3</strain>
    </source>
</reference>
<dbReference type="PANTHER" id="PTHR30572:SF4">
    <property type="entry name" value="ABC TRANSPORTER PERMEASE YTRF"/>
    <property type="match status" value="1"/>
</dbReference>
<name>A0A0B7MM17_9FIRM</name>
<dbReference type="AlphaFoldDB" id="A0A0B7MM17"/>
<feature type="domain" description="ABC3 transporter permease C-terminal" evidence="8">
    <location>
        <begin position="718"/>
        <end position="816"/>
    </location>
</feature>
<evidence type="ECO:0000256" key="4">
    <source>
        <dbReference type="ARBA" id="ARBA00022989"/>
    </source>
</evidence>
<evidence type="ECO:0000256" key="2">
    <source>
        <dbReference type="ARBA" id="ARBA00022475"/>
    </source>
</evidence>
<evidence type="ECO:0000256" key="7">
    <source>
        <dbReference type="SAM" id="Phobius"/>
    </source>
</evidence>
<accession>A0A0B7MM17</accession>
<feature type="transmembrane region" description="Helical" evidence="7">
    <location>
        <begin position="810"/>
        <end position="829"/>
    </location>
</feature>
<dbReference type="PANTHER" id="PTHR30572">
    <property type="entry name" value="MEMBRANE COMPONENT OF TRANSPORTER-RELATED"/>
    <property type="match status" value="1"/>
</dbReference>
<feature type="transmembrane region" description="Helical" evidence="7">
    <location>
        <begin position="353"/>
        <end position="377"/>
    </location>
</feature>
<dbReference type="Proteomes" id="UP000046155">
    <property type="component" value="Unassembled WGS sequence"/>
</dbReference>
<dbReference type="GO" id="GO:0005886">
    <property type="term" value="C:plasma membrane"/>
    <property type="evidence" value="ECO:0007669"/>
    <property type="project" value="UniProtKB-SubCell"/>
</dbReference>
<dbReference type="RefSeq" id="WP_044665218.1">
    <property type="nucleotide sequence ID" value="NZ_CDRZ01000239.1"/>
</dbReference>
<comment type="similarity">
    <text evidence="6">Belongs to the ABC-4 integral membrane protein family.</text>
</comment>
<gene>
    <name evidence="9" type="ORF">SSCH_420016</name>
</gene>
<dbReference type="GO" id="GO:0022857">
    <property type="term" value="F:transmembrane transporter activity"/>
    <property type="evidence" value="ECO:0007669"/>
    <property type="project" value="TreeGrafter"/>
</dbReference>
<keyword evidence="10" id="KW-1185">Reference proteome</keyword>
<dbReference type="InterPro" id="IPR050250">
    <property type="entry name" value="Macrolide_Exporter_MacB"/>
</dbReference>
<feature type="transmembrane region" description="Helical" evidence="7">
    <location>
        <begin position="769"/>
        <end position="790"/>
    </location>
</feature>
<evidence type="ECO:0000256" key="1">
    <source>
        <dbReference type="ARBA" id="ARBA00004651"/>
    </source>
</evidence>
<evidence type="ECO:0000313" key="9">
    <source>
        <dbReference type="EMBL" id="CEO89223.1"/>
    </source>
</evidence>
<evidence type="ECO:0000259" key="8">
    <source>
        <dbReference type="Pfam" id="PF02687"/>
    </source>
</evidence>
<keyword evidence="5 7" id="KW-0472">Membrane</keyword>